<dbReference type="Gramene" id="PNT75471">
    <property type="protein sequence ID" value="PNT75471"/>
    <property type="gene ID" value="BRADI_1g33019v3"/>
</dbReference>
<evidence type="ECO:0000313" key="3">
    <source>
        <dbReference type="Proteomes" id="UP000008810"/>
    </source>
</evidence>
<gene>
    <name evidence="1" type="ORF">BRADI_1g33019v3</name>
</gene>
<reference evidence="1 2" key="1">
    <citation type="journal article" date="2010" name="Nature">
        <title>Genome sequencing and analysis of the model grass Brachypodium distachyon.</title>
        <authorList>
            <consortium name="International Brachypodium Initiative"/>
        </authorList>
    </citation>
    <scope>NUCLEOTIDE SEQUENCE [LARGE SCALE GENOMIC DNA]</scope>
    <source>
        <strain evidence="1 2">Bd21</strain>
    </source>
</reference>
<keyword evidence="3" id="KW-1185">Reference proteome</keyword>
<dbReference type="EnsemblPlants" id="PNT75471">
    <property type="protein sequence ID" value="PNT75471"/>
    <property type="gene ID" value="BRADI_1g33019v3"/>
</dbReference>
<name>A0A2K2DMH2_BRADI</name>
<dbReference type="Proteomes" id="UP000008810">
    <property type="component" value="Chromosome 1"/>
</dbReference>
<reference evidence="2" key="3">
    <citation type="submission" date="2018-08" db="UniProtKB">
        <authorList>
            <consortium name="EnsemblPlants"/>
        </authorList>
    </citation>
    <scope>IDENTIFICATION</scope>
    <source>
        <strain evidence="2">cv. Bd21</strain>
    </source>
</reference>
<dbReference type="EMBL" id="CM000880">
    <property type="protein sequence ID" value="PNT75471.1"/>
    <property type="molecule type" value="Genomic_DNA"/>
</dbReference>
<proteinExistence type="predicted"/>
<protein>
    <submittedName>
        <fullName evidence="1 2">Uncharacterized protein</fullName>
    </submittedName>
</protein>
<dbReference type="InParanoid" id="A0A2K2DMH2"/>
<organism evidence="1">
    <name type="scientific">Brachypodium distachyon</name>
    <name type="common">Purple false brome</name>
    <name type="synonym">Trachynia distachya</name>
    <dbReference type="NCBI Taxonomy" id="15368"/>
    <lineage>
        <taxon>Eukaryota</taxon>
        <taxon>Viridiplantae</taxon>
        <taxon>Streptophyta</taxon>
        <taxon>Embryophyta</taxon>
        <taxon>Tracheophyta</taxon>
        <taxon>Spermatophyta</taxon>
        <taxon>Magnoliopsida</taxon>
        <taxon>Liliopsida</taxon>
        <taxon>Poales</taxon>
        <taxon>Poaceae</taxon>
        <taxon>BOP clade</taxon>
        <taxon>Pooideae</taxon>
        <taxon>Stipodae</taxon>
        <taxon>Brachypodieae</taxon>
        <taxon>Brachypodium</taxon>
    </lineage>
</organism>
<reference evidence="1" key="2">
    <citation type="submission" date="2017-06" db="EMBL/GenBank/DDBJ databases">
        <title>WGS assembly of Brachypodium distachyon.</title>
        <authorList>
            <consortium name="The International Brachypodium Initiative"/>
            <person name="Lucas S."/>
            <person name="Harmon-Smith M."/>
            <person name="Lail K."/>
            <person name="Tice H."/>
            <person name="Grimwood J."/>
            <person name="Bruce D."/>
            <person name="Barry K."/>
            <person name="Shu S."/>
            <person name="Lindquist E."/>
            <person name="Wang M."/>
            <person name="Pitluck S."/>
            <person name="Vogel J.P."/>
            <person name="Garvin D.F."/>
            <person name="Mockler T.C."/>
            <person name="Schmutz J."/>
            <person name="Rokhsar D."/>
            <person name="Bevan M.W."/>
        </authorList>
    </citation>
    <scope>NUCLEOTIDE SEQUENCE</scope>
    <source>
        <strain evidence="1">Bd21</strain>
    </source>
</reference>
<dbReference type="AlphaFoldDB" id="A0A2K2DMH2"/>
<evidence type="ECO:0000313" key="2">
    <source>
        <dbReference type="EnsemblPlants" id="PNT75471"/>
    </source>
</evidence>
<evidence type="ECO:0000313" key="1">
    <source>
        <dbReference type="EMBL" id="PNT75471.1"/>
    </source>
</evidence>
<sequence length="45" mass="4845">MWLTAARRSWPPAAACISPPLVASHRCDRAAPTRSSVARRQSIAA</sequence>
<accession>A0A2K2DMH2</accession>